<dbReference type="EMBL" id="BPLQ01008195">
    <property type="protein sequence ID" value="GIY35609.1"/>
    <property type="molecule type" value="Genomic_DNA"/>
</dbReference>
<reference evidence="1 2" key="1">
    <citation type="submission" date="2021-06" db="EMBL/GenBank/DDBJ databases">
        <title>Caerostris darwini draft genome.</title>
        <authorList>
            <person name="Kono N."/>
            <person name="Arakawa K."/>
        </authorList>
    </citation>
    <scope>NUCLEOTIDE SEQUENCE [LARGE SCALE GENOMIC DNA]</scope>
</reference>
<protein>
    <submittedName>
        <fullName evidence="1">Uncharacterized protein</fullName>
    </submittedName>
</protein>
<comment type="caution">
    <text evidence="1">The sequence shown here is derived from an EMBL/GenBank/DDBJ whole genome shotgun (WGS) entry which is preliminary data.</text>
</comment>
<gene>
    <name evidence="1" type="ORF">CDAR_529541</name>
</gene>
<proteinExistence type="predicted"/>
<name>A0AAV4SQM3_9ARAC</name>
<sequence length="324" mass="36768">MDFFHDDVLSLVFNIGSVFVWDSIKNLKCPKTSKPDQIIENKPIEQLTLNIDDTNVMLGNVTDDERYLNTVNNTVVINATVATETALLNTDNLILDGTAHIEKNIDSNKNNSLLDMVIDEENIFDILYNTVELNIVASNETITSIGDNKIILDEGIDAKCNINIDNNNVVLDTTVFEETMLNVDNKNVVQEAGPEITTSLISNRKEIILDVVELLGKIEDRNVFSDSTHEPIPQSNIEATPRRDNLQRNRILNQRNGLCILYLENYQDLRQRLKARQLQEKTTSREIGYSIKEKDFASSIWKITKICDSVSKRGNSKKRQPTEK</sequence>
<evidence type="ECO:0000313" key="1">
    <source>
        <dbReference type="EMBL" id="GIY35609.1"/>
    </source>
</evidence>
<organism evidence="1 2">
    <name type="scientific">Caerostris darwini</name>
    <dbReference type="NCBI Taxonomy" id="1538125"/>
    <lineage>
        <taxon>Eukaryota</taxon>
        <taxon>Metazoa</taxon>
        <taxon>Ecdysozoa</taxon>
        <taxon>Arthropoda</taxon>
        <taxon>Chelicerata</taxon>
        <taxon>Arachnida</taxon>
        <taxon>Araneae</taxon>
        <taxon>Araneomorphae</taxon>
        <taxon>Entelegynae</taxon>
        <taxon>Araneoidea</taxon>
        <taxon>Araneidae</taxon>
        <taxon>Caerostris</taxon>
    </lineage>
</organism>
<dbReference type="Proteomes" id="UP001054837">
    <property type="component" value="Unassembled WGS sequence"/>
</dbReference>
<evidence type="ECO:0000313" key="2">
    <source>
        <dbReference type="Proteomes" id="UP001054837"/>
    </source>
</evidence>
<accession>A0AAV4SQM3</accession>
<dbReference type="AlphaFoldDB" id="A0AAV4SQM3"/>
<keyword evidence="2" id="KW-1185">Reference proteome</keyword>